<dbReference type="NCBIfam" id="TIGR03696">
    <property type="entry name" value="Rhs_assc_core"/>
    <property type="match status" value="1"/>
</dbReference>
<evidence type="ECO:0000256" key="1">
    <source>
        <dbReference type="SAM" id="MobiDB-lite"/>
    </source>
</evidence>
<dbReference type="InterPro" id="IPR029114">
    <property type="entry name" value="Ntox24"/>
</dbReference>
<feature type="region of interest" description="Disordered" evidence="1">
    <location>
        <begin position="372"/>
        <end position="407"/>
    </location>
</feature>
<accession>A0ABY4B0H8</accession>
<feature type="domain" description="Bacterial toxin 24" evidence="2">
    <location>
        <begin position="450"/>
        <end position="529"/>
    </location>
</feature>
<evidence type="ECO:0000313" key="4">
    <source>
        <dbReference type="Proteomes" id="UP000831304"/>
    </source>
</evidence>
<organism evidence="3 4">
    <name type="scientific">Agromyces soli</name>
    <dbReference type="NCBI Taxonomy" id="659012"/>
    <lineage>
        <taxon>Bacteria</taxon>
        <taxon>Bacillati</taxon>
        <taxon>Actinomycetota</taxon>
        <taxon>Actinomycetes</taxon>
        <taxon>Micrococcales</taxon>
        <taxon>Microbacteriaceae</taxon>
        <taxon>Agromyces</taxon>
    </lineage>
</organism>
<feature type="compositionally biased region" description="Low complexity" evidence="1">
    <location>
        <begin position="372"/>
        <end position="398"/>
    </location>
</feature>
<dbReference type="EMBL" id="CP094533">
    <property type="protein sequence ID" value="UOE27516.1"/>
    <property type="molecule type" value="Genomic_DNA"/>
</dbReference>
<dbReference type="InterPro" id="IPR050708">
    <property type="entry name" value="T6SS_VgrG/RHS"/>
</dbReference>
<dbReference type="RefSeq" id="WP_243570346.1">
    <property type="nucleotide sequence ID" value="NZ_BAAARD010000001.1"/>
</dbReference>
<evidence type="ECO:0000313" key="3">
    <source>
        <dbReference type="EMBL" id="UOE27516.1"/>
    </source>
</evidence>
<feature type="region of interest" description="Disordered" evidence="1">
    <location>
        <begin position="1"/>
        <end position="24"/>
    </location>
</feature>
<evidence type="ECO:0000259" key="2">
    <source>
        <dbReference type="Pfam" id="PF15529"/>
    </source>
</evidence>
<sequence>MEYEFDPVGNRTGKSVHATDGSSGVTTTSYAHGAGGAGVHAVTGASVSVDGGAGVSSSYGYDGAGRMVSRTEAGVSSQLGWDAESELVSLQSDGSGASGGSGSSFVYSADGDRVVRSDASGVTVYLPGGQEVSISTSGAVSAARYYGFGGATVAVRVGRGLAGVSSLVSDAHGTPVASVPNTKRPDTTKVDRMYTDPFGAARGGSGAATVPGDRQFLGLTRDGSGLTLLGARYYDETLGRFLSVDPLLDLSDPQQWNGYAYANNNPTSMSDPSGLAPIGKNDYTAVDRNGNERTMGSGVPPRGTVLAKPSTIKPPVSVSSASAGAWIAGTAVAAQIDWGRVLGSIGTALTAALSSISWAAVAAAGSGVSILSMSGDSSDSRANAEAAKDAAASDISTPATPPDDDDPCNLFESLDCIGKSDSKIGFREEAAPSSQTGILEGSKLVSGRFPRSAGPGETLVRRGADGRVTNYQVYGADGLPIKRVDVTGRSHGGVDTPHVVEFERNINPHTGGLYIKPGPGVRPATPEELLGL</sequence>
<keyword evidence="4" id="KW-1185">Reference proteome</keyword>
<dbReference type="InterPro" id="IPR022385">
    <property type="entry name" value="Rhs_assc_core"/>
</dbReference>
<dbReference type="Pfam" id="PF15529">
    <property type="entry name" value="Ntox24"/>
    <property type="match status" value="1"/>
</dbReference>
<protein>
    <submittedName>
        <fullName evidence="3">Polymorphic toxin type 24 domain-containing protein</fullName>
    </submittedName>
</protein>
<dbReference type="PANTHER" id="PTHR32305">
    <property type="match status" value="1"/>
</dbReference>
<dbReference type="Gene3D" id="2.180.10.10">
    <property type="entry name" value="RHS repeat-associated core"/>
    <property type="match status" value="1"/>
</dbReference>
<reference evidence="3 4" key="1">
    <citation type="submission" date="2022-03" db="EMBL/GenBank/DDBJ databases">
        <title>Agromyces sp. isolated from the gut of P. brevitarsis seulensis larvae.</title>
        <authorList>
            <person name="Won M."/>
            <person name="Kwon S.-W."/>
        </authorList>
    </citation>
    <scope>NUCLEOTIDE SEQUENCE [LARGE SCALE GENOMIC DNA]</scope>
    <source>
        <strain evidence="3 4">KACC 16215</strain>
    </source>
</reference>
<gene>
    <name evidence="3" type="ORF">MTP13_06990</name>
</gene>
<name>A0ABY4B0H8_9MICO</name>
<proteinExistence type="predicted"/>
<feature type="region of interest" description="Disordered" evidence="1">
    <location>
        <begin position="289"/>
        <end position="311"/>
    </location>
</feature>
<dbReference type="Proteomes" id="UP000831304">
    <property type="component" value="Chromosome"/>
</dbReference>
<dbReference type="PANTHER" id="PTHR32305:SF17">
    <property type="entry name" value="TRNA NUCLEASE WAPA"/>
    <property type="match status" value="1"/>
</dbReference>